<keyword evidence="9" id="KW-1185">Reference proteome</keyword>
<dbReference type="InterPro" id="IPR027385">
    <property type="entry name" value="Beta-barrel_OMP"/>
</dbReference>
<dbReference type="SUPFAM" id="SSF56925">
    <property type="entry name" value="OMPA-like"/>
    <property type="match status" value="1"/>
</dbReference>
<dbReference type="PANTHER" id="PTHR34001">
    <property type="entry name" value="BLL7405 PROTEIN"/>
    <property type="match status" value="1"/>
</dbReference>
<dbReference type="Gene3D" id="2.40.160.20">
    <property type="match status" value="1"/>
</dbReference>
<protein>
    <submittedName>
        <fullName evidence="8">Porin family protein</fullName>
    </submittedName>
</protein>
<dbReference type="Pfam" id="PF13505">
    <property type="entry name" value="OMP_b-brl"/>
    <property type="match status" value="1"/>
</dbReference>
<keyword evidence="2 6" id="KW-0732">Signal</keyword>
<dbReference type="RefSeq" id="WP_016920919.1">
    <property type="nucleotide sequence ID" value="NZ_CP044331.1"/>
</dbReference>
<feature type="domain" description="Outer membrane protein beta-barrel" evidence="7">
    <location>
        <begin position="8"/>
        <end position="236"/>
    </location>
</feature>
<organism evidence="8 9">
    <name type="scientific">Methylocystis parvus</name>
    <dbReference type="NCBI Taxonomy" id="134"/>
    <lineage>
        <taxon>Bacteria</taxon>
        <taxon>Pseudomonadati</taxon>
        <taxon>Pseudomonadota</taxon>
        <taxon>Alphaproteobacteria</taxon>
        <taxon>Hyphomicrobiales</taxon>
        <taxon>Methylocystaceae</taxon>
        <taxon>Methylocystis</taxon>
    </lineage>
</organism>
<dbReference type="Proteomes" id="UP000422569">
    <property type="component" value="Chromosome"/>
</dbReference>
<gene>
    <name evidence="8" type="ORF">F7D14_14510</name>
</gene>
<dbReference type="InterPro" id="IPR051692">
    <property type="entry name" value="OMP-like"/>
</dbReference>
<evidence type="ECO:0000256" key="5">
    <source>
        <dbReference type="ARBA" id="ARBA00038306"/>
    </source>
</evidence>
<keyword evidence="3" id="KW-0472">Membrane</keyword>
<evidence type="ECO:0000256" key="4">
    <source>
        <dbReference type="ARBA" id="ARBA00023237"/>
    </source>
</evidence>
<evidence type="ECO:0000256" key="6">
    <source>
        <dbReference type="SAM" id="SignalP"/>
    </source>
</evidence>
<name>A0A6B8M7Q0_9HYPH</name>
<dbReference type="GO" id="GO:0009279">
    <property type="term" value="C:cell outer membrane"/>
    <property type="evidence" value="ECO:0007669"/>
    <property type="project" value="UniProtKB-SubCell"/>
</dbReference>
<dbReference type="EMBL" id="CP044331">
    <property type="protein sequence ID" value="QGM98568.1"/>
    <property type="molecule type" value="Genomic_DNA"/>
</dbReference>
<feature type="chain" id="PRO_5025668705" evidence="6">
    <location>
        <begin position="21"/>
        <end position="250"/>
    </location>
</feature>
<dbReference type="PANTHER" id="PTHR34001:SF3">
    <property type="entry name" value="BLL7405 PROTEIN"/>
    <property type="match status" value="1"/>
</dbReference>
<sequence length="250" mass="25927">MKKIALGLAAASFGAVSAFAADLPSRKEAPVYAPPPPAFTWTGFYVGANIGGGWLESFNRTGWGTTFNGLWWVPAYSTGNGGASSGGGVVGGVQAGYNFQLTPSFVVGLEADFQGASIGGGNGSGWWGGVSRRVDDFGTVRGRVGVAFPGWSQLLVYGTGGFAYGDVRLNHGWLGNLHGAAIGWSAGGGLEYAVLPNWSVKAEYLFTHIGTDQWGGANLAQHIVGFHTVRAGLNYRINWGAFGAPVVAGY</sequence>
<feature type="signal peptide" evidence="6">
    <location>
        <begin position="1"/>
        <end position="20"/>
    </location>
</feature>
<accession>A0A6B8M7Q0</accession>
<dbReference type="KEGG" id="mpar:F7D14_14510"/>
<reference evidence="8 9" key="1">
    <citation type="submission" date="2019-09" db="EMBL/GenBank/DDBJ databases">
        <title>Isolation and complete genome sequencing of Methylocystis species.</title>
        <authorList>
            <person name="Rumah B.L."/>
            <person name="Stead C.E."/>
            <person name="Stevens B.C."/>
            <person name="Minton N.P."/>
            <person name="Grosse-Honebrink A."/>
            <person name="Zhang Y."/>
        </authorList>
    </citation>
    <scope>NUCLEOTIDE SEQUENCE [LARGE SCALE GENOMIC DNA]</scope>
    <source>
        <strain evidence="8 9">BRCS2</strain>
    </source>
</reference>
<comment type="subcellular location">
    <subcellularLocation>
        <location evidence="1">Cell outer membrane</location>
    </subcellularLocation>
</comment>
<dbReference type="InterPro" id="IPR011250">
    <property type="entry name" value="OMP/PagP_B-barrel"/>
</dbReference>
<evidence type="ECO:0000259" key="7">
    <source>
        <dbReference type="Pfam" id="PF13505"/>
    </source>
</evidence>
<evidence type="ECO:0000256" key="1">
    <source>
        <dbReference type="ARBA" id="ARBA00004442"/>
    </source>
</evidence>
<keyword evidence="4" id="KW-0998">Cell outer membrane</keyword>
<dbReference type="AlphaFoldDB" id="A0A6B8M7Q0"/>
<evidence type="ECO:0000256" key="3">
    <source>
        <dbReference type="ARBA" id="ARBA00023136"/>
    </source>
</evidence>
<evidence type="ECO:0000313" key="9">
    <source>
        <dbReference type="Proteomes" id="UP000422569"/>
    </source>
</evidence>
<comment type="similarity">
    <text evidence="5">Belongs to the Omp25/RopB family.</text>
</comment>
<evidence type="ECO:0000313" key="8">
    <source>
        <dbReference type="EMBL" id="QGM98568.1"/>
    </source>
</evidence>
<proteinExistence type="inferred from homology"/>
<evidence type="ECO:0000256" key="2">
    <source>
        <dbReference type="ARBA" id="ARBA00022729"/>
    </source>
</evidence>